<feature type="compositionally biased region" description="Polar residues" evidence="1">
    <location>
        <begin position="219"/>
        <end position="230"/>
    </location>
</feature>
<feature type="region of interest" description="Disordered" evidence="1">
    <location>
        <begin position="454"/>
        <end position="479"/>
    </location>
</feature>
<feature type="compositionally biased region" description="Basic and acidic residues" evidence="1">
    <location>
        <begin position="282"/>
        <end position="297"/>
    </location>
</feature>
<feature type="compositionally biased region" description="Low complexity" evidence="1">
    <location>
        <begin position="157"/>
        <end position="169"/>
    </location>
</feature>
<dbReference type="AlphaFoldDB" id="A0A8H3WRD4"/>
<name>A0A8H3WRD4_9PEZI</name>
<dbReference type="EMBL" id="WOWK01000003">
    <property type="protein sequence ID" value="KAF0331490.1"/>
    <property type="molecule type" value="Genomic_DNA"/>
</dbReference>
<comment type="caution">
    <text evidence="3">The sequence shown here is derived from an EMBL/GenBank/DDBJ whole genome shotgun (WGS) entry which is preliminary data.</text>
</comment>
<keyword evidence="4" id="KW-1185">Reference proteome</keyword>
<dbReference type="Proteomes" id="UP000434172">
    <property type="component" value="Unassembled WGS sequence"/>
</dbReference>
<evidence type="ECO:0000313" key="4">
    <source>
        <dbReference type="Proteomes" id="UP000434172"/>
    </source>
</evidence>
<sequence length="479" mass="51063">MTGTKAGGSHSHNLTVVKDNDDASSITAVTIESDSDASSTITLVDLFPDLAILDSDAAGDTSAESTDATSSQVSSTGDEQSTDADNEACAKKSGDANSSKQKGKTVEVESESAETSAAESTSGNESTSEAASSEAGTEEAAAADSTISGEASSSEVASTDGASDASTSAKPSTPGNWTDSEDALIISMKEGGETWAAIGNAMNRGKNEVKKRWHVVKANQANSTESGGDTQTDKSAESTKEKEPEPTVEEKQNKGKEQQNVECTKPKNAKDDATGCKKKGKEQKVACDKEKIKEPKQKKQKKKLVVKEPVAEKSESEDDDAESSSYRERMNLLRDTSSESESPATSGDDADAPGYYEREVARQERYIRRHVHPQLYPVPPAARAPSPADKRQRRDDAILAAVASRREATKWLEMQANFFNVTGRMVPLHLIKARCEAEEDRGKAAGVRTWASSVAGSQDLLDPEEQSEIPEDALLSDDD</sequence>
<feature type="region of interest" description="Disordered" evidence="1">
    <location>
        <begin position="204"/>
        <end position="394"/>
    </location>
</feature>
<evidence type="ECO:0000256" key="1">
    <source>
        <dbReference type="SAM" id="MobiDB-lite"/>
    </source>
</evidence>
<organism evidence="3 4">
    <name type="scientific">Colletotrichum asianum</name>
    <dbReference type="NCBI Taxonomy" id="702518"/>
    <lineage>
        <taxon>Eukaryota</taxon>
        <taxon>Fungi</taxon>
        <taxon>Dikarya</taxon>
        <taxon>Ascomycota</taxon>
        <taxon>Pezizomycotina</taxon>
        <taxon>Sordariomycetes</taxon>
        <taxon>Hypocreomycetidae</taxon>
        <taxon>Glomerellales</taxon>
        <taxon>Glomerellaceae</taxon>
        <taxon>Colletotrichum</taxon>
        <taxon>Colletotrichum gloeosporioides species complex</taxon>
    </lineage>
</organism>
<dbReference type="CDD" id="cd00167">
    <property type="entry name" value="SANT"/>
    <property type="match status" value="1"/>
</dbReference>
<feature type="compositionally biased region" description="Acidic residues" evidence="1">
    <location>
        <begin position="461"/>
        <end position="479"/>
    </location>
</feature>
<gene>
    <name evidence="3" type="ORF">GQ607_001236</name>
</gene>
<dbReference type="InterPro" id="IPR009057">
    <property type="entry name" value="Homeodomain-like_sf"/>
</dbReference>
<feature type="domain" description="Myb-like" evidence="2">
    <location>
        <begin position="175"/>
        <end position="217"/>
    </location>
</feature>
<feature type="compositionally biased region" description="Basic and acidic residues" evidence="1">
    <location>
        <begin position="305"/>
        <end position="314"/>
    </location>
</feature>
<feature type="compositionally biased region" description="Low complexity" evidence="1">
    <location>
        <begin position="58"/>
        <end position="71"/>
    </location>
</feature>
<accession>A0A8H3WRD4</accession>
<feature type="region of interest" description="Disordered" evidence="1">
    <location>
        <begin position="58"/>
        <end position="182"/>
    </location>
</feature>
<reference evidence="3 4" key="1">
    <citation type="submission" date="2019-12" db="EMBL/GenBank/DDBJ databases">
        <title>A genome sequence resource for the geographically widespread anthracnose pathogen Colletotrichum asianum.</title>
        <authorList>
            <person name="Meng Y."/>
        </authorList>
    </citation>
    <scope>NUCLEOTIDE SEQUENCE [LARGE SCALE GENOMIC DNA]</scope>
    <source>
        <strain evidence="3 4">ICMP 18580</strain>
    </source>
</reference>
<dbReference type="InterPro" id="IPR001005">
    <property type="entry name" value="SANT/Myb"/>
</dbReference>
<feature type="compositionally biased region" description="Basic and acidic residues" evidence="1">
    <location>
        <begin position="231"/>
        <end position="275"/>
    </location>
</feature>
<protein>
    <recommendedName>
        <fullName evidence="2">Myb-like domain-containing protein</fullName>
    </recommendedName>
</protein>
<feature type="region of interest" description="Disordered" evidence="1">
    <location>
        <begin position="1"/>
        <end position="23"/>
    </location>
</feature>
<proteinExistence type="predicted"/>
<evidence type="ECO:0000313" key="3">
    <source>
        <dbReference type="EMBL" id="KAF0331490.1"/>
    </source>
</evidence>
<feature type="compositionally biased region" description="Basic and acidic residues" evidence="1">
    <location>
        <begin position="356"/>
        <end position="366"/>
    </location>
</feature>
<dbReference type="PROSITE" id="PS50090">
    <property type="entry name" value="MYB_LIKE"/>
    <property type="match status" value="1"/>
</dbReference>
<feature type="compositionally biased region" description="Polar residues" evidence="1">
    <location>
        <begin position="147"/>
        <end position="156"/>
    </location>
</feature>
<evidence type="ECO:0000259" key="2">
    <source>
        <dbReference type="PROSITE" id="PS50090"/>
    </source>
</evidence>
<feature type="compositionally biased region" description="Low complexity" evidence="1">
    <location>
        <begin position="113"/>
        <end position="146"/>
    </location>
</feature>
<dbReference type="SUPFAM" id="SSF46689">
    <property type="entry name" value="Homeodomain-like"/>
    <property type="match status" value="1"/>
</dbReference>
<dbReference type="OrthoDB" id="5154006at2759"/>